<proteinExistence type="predicted"/>
<gene>
    <name evidence="2" type="ORF">NPX13_g9999</name>
</gene>
<evidence type="ECO:0000256" key="1">
    <source>
        <dbReference type="SAM" id="MobiDB-lite"/>
    </source>
</evidence>
<dbReference type="EMBL" id="JANPWZ010002652">
    <property type="protein sequence ID" value="KAJ3557098.1"/>
    <property type="molecule type" value="Genomic_DNA"/>
</dbReference>
<dbReference type="VEuPathDB" id="FungiDB:F4678DRAFT_230487"/>
<sequence length="472" mass="54319">MEGSGEELVQRRPRLRRKPSGPITVSTTALSTELGTYFGDDDRAQVAQEPERPRSSGTSWRPFIILFTAQKIIVILLFRMALMDAYHLINPVPEENPSPPPPPQDPPVGRNMSDTEKIARFWYDFDQILSAVDEYETWFDVVNNATAVLDDMYAEIPPNWHEEEPVIYNELGVNIEARRLHVQLAEREYQKFSVSREHLLLSMLGEDTLLRIFVEGQPIVISRSEDLRENWNKLMWGIGRMNLYSHLLVNISADNNGVGDPVFSNLTDIVSLDMQQRTAIALAARSVTIELMQMNADLFENWDYSQIHLIEAQKLEVKIIREIRHRSRVGFTWRGYHGASICVLRGRVEKMQSAHKTIREPLAWLEKKFVRQPHETVVDWGPWLQSAKELLGGWAVASHDTQEAVLYMLRRRDVASKDPPRACAEASWYEWKERNCGGTSCYDDKYSWKPRMMNPANQKPKAAVARDEAAWS</sequence>
<evidence type="ECO:0000313" key="2">
    <source>
        <dbReference type="EMBL" id="KAJ3557098.1"/>
    </source>
</evidence>
<organism evidence="2 3">
    <name type="scientific">Xylaria arbuscula</name>
    <dbReference type="NCBI Taxonomy" id="114810"/>
    <lineage>
        <taxon>Eukaryota</taxon>
        <taxon>Fungi</taxon>
        <taxon>Dikarya</taxon>
        <taxon>Ascomycota</taxon>
        <taxon>Pezizomycotina</taxon>
        <taxon>Sordariomycetes</taxon>
        <taxon>Xylariomycetidae</taxon>
        <taxon>Xylariales</taxon>
        <taxon>Xylariaceae</taxon>
        <taxon>Xylaria</taxon>
    </lineage>
</organism>
<comment type="caution">
    <text evidence="2">The sequence shown here is derived from an EMBL/GenBank/DDBJ whole genome shotgun (WGS) entry which is preliminary data.</text>
</comment>
<keyword evidence="3" id="KW-1185">Reference proteome</keyword>
<accession>A0A9W8N5L0</accession>
<dbReference type="Proteomes" id="UP001148614">
    <property type="component" value="Unassembled WGS sequence"/>
</dbReference>
<name>A0A9W8N5L0_9PEZI</name>
<reference evidence="2" key="1">
    <citation type="submission" date="2022-07" db="EMBL/GenBank/DDBJ databases">
        <title>Genome Sequence of Xylaria arbuscula.</title>
        <authorList>
            <person name="Buettner E."/>
        </authorList>
    </citation>
    <scope>NUCLEOTIDE SEQUENCE</scope>
    <source>
        <strain evidence="2">VT107</strain>
    </source>
</reference>
<dbReference type="AlphaFoldDB" id="A0A9W8N5L0"/>
<feature type="region of interest" description="Disordered" evidence="1">
    <location>
        <begin position="1"/>
        <end position="26"/>
    </location>
</feature>
<evidence type="ECO:0000313" key="3">
    <source>
        <dbReference type="Proteomes" id="UP001148614"/>
    </source>
</evidence>
<protein>
    <submittedName>
        <fullName evidence="2">Uncharacterized protein</fullName>
    </submittedName>
</protein>
<feature type="region of interest" description="Disordered" evidence="1">
    <location>
        <begin position="453"/>
        <end position="472"/>
    </location>
</feature>